<keyword evidence="5" id="KW-0819">tRNA processing</keyword>
<dbReference type="InterPro" id="IPR027417">
    <property type="entry name" value="P-loop_NTPase"/>
</dbReference>
<evidence type="ECO:0000256" key="1">
    <source>
        <dbReference type="ARBA" id="ARBA00004496"/>
    </source>
</evidence>
<evidence type="ECO:0000256" key="10">
    <source>
        <dbReference type="ARBA" id="ARBA00032441"/>
    </source>
</evidence>
<evidence type="ECO:0000256" key="2">
    <source>
        <dbReference type="ARBA" id="ARBA00007599"/>
    </source>
</evidence>
<keyword evidence="7" id="KW-0547">Nucleotide-binding</keyword>
<evidence type="ECO:0000256" key="5">
    <source>
        <dbReference type="ARBA" id="ARBA00022694"/>
    </source>
</evidence>
<evidence type="ECO:0000256" key="3">
    <source>
        <dbReference type="ARBA" id="ARBA00019010"/>
    </source>
</evidence>
<keyword evidence="12" id="KW-1185">Reference proteome</keyword>
<keyword evidence="4" id="KW-0963">Cytoplasm</keyword>
<dbReference type="NCBIfam" id="TIGR00150">
    <property type="entry name" value="T6A_YjeE"/>
    <property type="match status" value="1"/>
</dbReference>
<proteinExistence type="inferred from homology"/>
<keyword evidence="9" id="KW-0460">Magnesium</keyword>
<evidence type="ECO:0000256" key="7">
    <source>
        <dbReference type="ARBA" id="ARBA00022741"/>
    </source>
</evidence>
<sequence length="153" mass="17806">MELVYKEHELQKVAKTILTEFPNTKYAFYAPMGAGKTTLIKALVQELGSVDEVNSPTFGLVNEYEDTNGNLIAYHFDFYRLRDEMEALDFGLEDYFNTDGYIFMEWPEKIQSLLPADIIELKIEIRMLQPKDINILKNSLQDYLHFSELTTSF</sequence>
<dbReference type="Gene3D" id="3.40.50.300">
    <property type="entry name" value="P-loop containing nucleotide triphosphate hydrolases"/>
    <property type="match status" value="1"/>
</dbReference>
<keyword evidence="6" id="KW-0479">Metal-binding</keyword>
<dbReference type="RefSeq" id="WP_260574947.1">
    <property type="nucleotide sequence ID" value="NZ_CP104205.1"/>
</dbReference>
<organism evidence="11 12">
    <name type="scientific">Maribacter litopenaei</name>
    <dbReference type="NCBI Taxonomy" id="2976127"/>
    <lineage>
        <taxon>Bacteria</taxon>
        <taxon>Pseudomonadati</taxon>
        <taxon>Bacteroidota</taxon>
        <taxon>Flavobacteriia</taxon>
        <taxon>Flavobacteriales</taxon>
        <taxon>Flavobacteriaceae</taxon>
        <taxon>Maribacter</taxon>
    </lineage>
</organism>
<evidence type="ECO:0000256" key="8">
    <source>
        <dbReference type="ARBA" id="ARBA00022840"/>
    </source>
</evidence>
<dbReference type="Proteomes" id="UP001059209">
    <property type="component" value="Chromosome"/>
</dbReference>
<name>A0ABY5YD09_9FLAO</name>
<evidence type="ECO:0000313" key="12">
    <source>
        <dbReference type="Proteomes" id="UP001059209"/>
    </source>
</evidence>
<evidence type="ECO:0000313" key="11">
    <source>
        <dbReference type="EMBL" id="UWX56310.1"/>
    </source>
</evidence>
<comment type="subcellular location">
    <subcellularLocation>
        <location evidence="1">Cytoplasm</location>
    </subcellularLocation>
</comment>
<dbReference type="InterPro" id="IPR003442">
    <property type="entry name" value="T6A_TsaE"/>
</dbReference>
<accession>A0ABY5YD09</accession>
<comment type="similarity">
    <text evidence="2">Belongs to the TsaE family.</text>
</comment>
<dbReference type="SUPFAM" id="SSF52540">
    <property type="entry name" value="P-loop containing nucleoside triphosphate hydrolases"/>
    <property type="match status" value="1"/>
</dbReference>
<protein>
    <recommendedName>
        <fullName evidence="3">tRNA threonylcarbamoyladenosine biosynthesis protein TsaE</fullName>
    </recommendedName>
    <alternativeName>
        <fullName evidence="10">t(6)A37 threonylcarbamoyladenosine biosynthesis protein TsaE</fullName>
    </alternativeName>
</protein>
<keyword evidence="8" id="KW-0067">ATP-binding</keyword>
<dbReference type="Pfam" id="PF02367">
    <property type="entry name" value="TsaE"/>
    <property type="match status" value="1"/>
</dbReference>
<gene>
    <name evidence="11" type="primary">tsaE</name>
    <name evidence="11" type="ORF">NYZ99_08920</name>
</gene>
<reference evidence="11" key="1">
    <citation type="submission" date="2022-09" db="EMBL/GenBank/DDBJ databases">
        <title>Maribacter litopenaei sp. nov., isolated from the intestinal tract of the Pacific White Shrimp, Litopenaeus vannamei.</title>
        <authorList>
            <person name="Kim S.Y."/>
            <person name="Hwang C.Y."/>
        </authorList>
    </citation>
    <scope>NUCLEOTIDE SEQUENCE</scope>
    <source>
        <strain evidence="11">HL-LV01</strain>
    </source>
</reference>
<dbReference type="EMBL" id="CP104205">
    <property type="protein sequence ID" value="UWX56310.1"/>
    <property type="molecule type" value="Genomic_DNA"/>
</dbReference>
<dbReference type="PANTHER" id="PTHR33540:SF2">
    <property type="entry name" value="TRNA THREONYLCARBAMOYLADENOSINE BIOSYNTHESIS PROTEIN TSAE"/>
    <property type="match status" value="1"/>
</dbReference>
<evidence type="ECO:0000256" key="9">
    <source>
        <dbReference type="ARBA" id="ARBA00022842"/>
    </source>
</evidence>
<evidence type="ECO:0000256" key="6">
    <source>
        <dbReference type="ARBA" id="ARBA00022723"/>
    </source>
</evidence>
<evidence type="ECO:0000256" key="4">
    <source>
        <dbReference type="ARBA" id="ARBA00022490"/>
    </source>
</evidence>
<dbReference type="CDD" id="cd00882">
    <property type="entry name" value="Ras_like_GTPase"/>
    <property type="match status" value="1"/>
</dbReference>
<dbReference type="PANTHER" id="PTHR33540">
    <property type="entry name" value="TRNA THREONYLCARBAMOYLADENOSINE BIOSYNTHESIS PROTEIN TSAE"/>
    <property type="match status" value="1"/>
</dbReference>